<gene>
    <name evidence="1" type="primary">WBGene00273486</name>
</gene>
<dbReference type="EnsemblMetazoa" id="PPA35117.1">
    <property type="protein sequence ID" value="PPA35117.1"/>
    <property type="gene ID" value="WBGene00273486"/>
</dbReference>
<name>A0A2A6B6W9_PRIPA</name>
<evidence type="ECO:0000313" key="2">
    <source>
        <dbReference type="Proteomes" id="UP000005239"/>
    </source>
</evidence>
<proteinExistence type="predicted"/>
<sequence>MHLSELPPDLIRLIIANEQDSIDSMRLISNRWNTLCLEYLSDRKRLPVINSFTWGTLENRTNILSTYILEKNLKFFGIDGWTYCDTIEDYLPYSWYASENASDKKLFGRLSRLFDRCSSVEYLYCDMWEFYRKEEFDLIHNSMLRKLSQCIRICVEKFSSAKDAAKERMLQVLHIARKTRVENLHIGICDIKTFLNNSINVLCDIARACPAILISAQYWERDPIQFPLRRTSWEEFVKLMNNEDGIKANLKEYATEESQFFNFYCCKHTIIND</sequence>
<accession>A0A8R1YR41</accession>
<dbReference type="AlphaFoldDB" id="A0A2A6B6W9"/>
<evidence type="ECO:0000313" key="1">
    <source>
        <dbReference type="EnsemblMetazoa" id="PPA35117.1"/>
    </source>
</evidence>
<protein>
    <submittedName>
        <fullName evidence="1">Uncharacterized protein</fullName>
    </submittedName>
</protein>
<reference evidence="1" key="2">
    <citation type="submission" date="2022-06" db="UniProtKB">
        <authorList>
            <consortium name="EnsemblMetazoa"/>
        </authorList>
    </citation>
    <scope>IDENTIFICATION</scope>
    <source>
        <strain evidence="1">PS312</strain>
    </source>
</reference>
<organism evidence="1 2">
    <name type="scientific">Pristionchus pacificus</name>
    <name type="common">Parasitic nematode worm</name>
    <dbReference type="NCBI Taxonomy" id="54126"/>
    <lineage>
        <taxon>Eukaryota</taxon>
        <taxon>Metazoa</taxon>
        <taxon>Ecdysozoa</taxon>
        <taxon>Nematoda</taxon>
        <taxon>Chromadorea</taxon>
        <taxon>Rhabditida</taxon>
        <taxon>Rhabditina</taxon>
        <taxon>Diplogasteromorpha</taxon>
        <taxon>Diplogasteroidea</taxon>
        <taxon>Neodiplogasteridae</taxon>
        <taxon>Pristionchus</taxon>
    </lineage>
</organism>
<reference evidence="2" key="1">
    <citation type="journal article" date="2008" name="Nat. Genet.">
        <title>The Pristionchus pacificus genome provides a unique perspective on nematode lifestyle and parasitism.</title>
        <authorList>
            <person name="Dieterich C."/>
            <person name="Clifton S.W."/>
            <person name="Schuster L.N."/>
            <person name="Chinwalla A."/>
            <person name="Delehaunty K."/>
            <person name="Dinkelacker I."/>
            <person name="Fulton L."/>
            <person name="Fulton R."/>
            <person name="Godfrey J."/>
            <person name="Minx P."/>
            <person name="Mitreva M."/>
            <person name="Roeseler W."/>
            <person name="Tian H."/>
            <person name="Witte H."/>
            <person name="Yang S.P."/>
            <person name="Wilson R.K."/>
            <person name="Sommer R.J."/>
        </authorList>
    </citation>
    <scope>NUCLEOTIDE SEQUENCE [LARGE SCALE GENOMIC DNA]</scope>
    <source>
        <strain evidence="2">PS312</strain>
    </source>
</reference>
<keyword evidence="2" id="KW-1185">Reference proteome</keyword>
<dbReference type="Proteomes" id="UP000005239">
    <property type="component" value="Unassembled WGS sequence"/>
</dbReference>
<accession>A0A2A6B6W9</accession>